<comment type="caution">
    <text evidence="3">The sequence shown here is derived from an EMBL/GenBank/DDBJ whole genome shotgun (WGS) entry which is preliminary data.</text>
</comment>
<dbReference type="Pfam" id="PF20152">
    <property type="entry name" value="DUF6534"/>
    <property type="match status" value="1"/>
</dbReference>
<feature type="transmembrane region" description="Helical" evidence="1">
    <location>
        <begin position="129"/>
        <end position="151"/>
    </location>
</feature>
<dbReference type="Proteomes" id="UP001498398">
    <property type="component" value="Unassembled WGS sequence"/>
</dbReference>
<keyword evidence="4" id="KW-1185">Reference proteome</keyword>
<protein>
    <recommendedName>
        <fullName evidence="2">DUF6534 domain-containing protein</fullName>
    </recommendedName>
</protein>
<keyword evidence="1" id="KW-0472">Membrane</keyword>
<feature type="domain" description="DUF6534" evidence="2">
    <location>
        <begin position="179"/>
        <end position="264"/>
    </location>
</feature>
<evidence type="ECO:0000313" key="3">
    <source>
        <dbReference type="EMBL" id="KAK7458093.1"/>
    </source>
</evidence>
<dbReference type="InterPro" id="IPR045339">
    <property type="entry name" value="DUF6534"/>
</dbReference>
<proteinExistence type="predicted"/>
<feature type="transmembrane region" description="Helical" evidence="1">
    <location>
        <begin position="171"/>
        <end position="194"/>
    </location>
</feature>
<evidence type="ECO:0000256" key="1">
    <source>
        <dbReference type="SAM" id="Phobius"/>
    </source>
</evidence>
<accession>A0ABR1JCR5</accession>
<name>A0ABR1JCR5_9AGAR</name>
<sequence length="362" mass="40687">MAQVGGPPVSALPLGVDLSGSYDGFFYGFVIGTGLFGVVVVQAWIYFNSHEDRWPLRTFVALIVLLDFALTCINTQITHHYFISSFGNLIAITKINKSLVVDEFLTIIVVFCVEVFFASHIWRMHRFHWLIPVIIVSCATGAVVAGISSVVEMAHHNELSSLGRRTMQLKIGFDCALTSVSDVFATVALSWSFFDSKTGFKRTDTLLQKLLRYTITRGLFVTSAQVGFLILFLSKPQKLWWMPFYISLSKVYVITMIVMLNSREGLRNHVALSINDSEMQSGQSPISRRGFQLPRAPSNHIVPYPYIIDRNISEAPKPLKINSVTKVQEKEALRQHFARNDANVDKKGVQIDLQPVRGPPQY</sequence>
<evidence type="ECO:0000313" key="4">
    <source>
        <dbReference type="Proteomes" id="UP001498398"/>
    </source>
</evidence>
<dbReference type="PANTHER" id="PTHR40465:SF1">
    <property type="entry name" value="DUF6534 DOMAIN-CONTAINING PROTEIN"/>
    <property type="match status" value="1"/>
</dbReference>
<feature type="transmembrane region" description="Helical" evidence="1">
    <location>
        <begin position="25"/>
        <end position="47"/>
    </location>
</feature>
<keyword evidence="1" id="KW-0812">Transmembrane</keyword>
<gene>
    <name evidence="3" type="ORF">VKT23_009999</name>
</gene>
<feature type="transmembrane region" description="Helical" evidence="1">
    <location>
        <begin position="104"/>
        <end position="122"/>
    </location>
</feature>
<evidence type="ECO:0000259" key="2">
    <source>
        <dbReference type="Pfam" id="PF20152"/>
    </source>
</evidence>
<reference evidence="3 4" key="1">
    <citation type="submission" date="2024-01" db="EMBL/GenBank/DDBJ databases">
        <title>A draft genome for the cacao thread blight pathogen Marasmiellus scandens.</title>
        <authorList>
            <person name="Baruah I.K."/>
            <person name="Leung J."/>
            <person name="Bukari Y."/>
            <person name="Amoako-Attah I."/>
            <person name="Meinhardt L.W."/>
            <person name="Bailey B.A."/>
            <person name="Cohen S.P."/>
        </authorList>
    </citation>
    <scope>NUCLEOTIDE SEQUENCE [LARGE SCALE GENOMIC DNA]</scope>
    <source>
        <strain evidence="3 4">GH-19</strain>
    </source>
</reference>
<organism evidence="3 4">
    <name type="scientific">Marasmiellus scandens</name>
    <dbReference type="NCBI Taxonomy" id="2682957"/>
    <lineage>
        <taxon>Eukaryota</taxon>
        <taxon>Fungi</taxon>
        <taxon>Dikarya</taxon>
        <taxon>Basidiomycota</taxon>
        <taxon>Agaricomycotina</taxon>
        <taxon>Agaricomycetes</taxon>
        <taxon>Agaricomycetidae</taxon>
        <taxon>Agaricales</taxon>
        <taxon>Marasmiineae</taxon>
        <taxon>Omphalotaceae</taxon>
        <taxon>Marasmiellus</taxon>
    </lineage>
</organism>
<feature type="transmembrane region" description="Helical" evidence="1">
    <location>
        <begin position="240"/>
        <end position="260"/>
    </location>
</feature>
<feature type="transmembrane region" description="Helical" evidence="1">
    <location>
        <begin position="215"/>
        <end position="234"/>
    </location>
</feature>
<keyword evidence="1" id="KW-1133">Transmembrane helix</keyword>
<dbReference type="EMBL" id="JBANRG010000018">
    <property type="protein sequence ID" value="KAK7458093.1"/>
    <property type="molecule type" value="Genomic_DNA"/>
</dbReference>
<feature type="transmembrane region" description="Helical" evidence="1">
    <location>
        <begin position="59"/>
        <end position="77"/>
    </location>
</feature>
<dbReference type="PANTHER" id="PTHR40465">
    <property type="entry name" value="CHROMOSOME 1, WHOLE GENOME SHOTGUN SEQUENCE"/>
    <property type="match status" value="1"/>
</dbReference>